<keyword evidence="2" id="KW-0040">ANK repeat</keyword>
<protein>
    <recommendedName>
        <fullName evidence="6">Ankyrin repeat protein</fullName>
    </recommendedName>
</protein>
<evidence type="ECO:0008006" key="6">
    <source>
        <dbReference type="Google" id="ProtNLM"/>
    </source>
</evidence>
<gene>
    <name evidence="4" type="ORF">M9Y10_007795</name>
</gene>
<evidence type="ECO:0000256" key="2">
    <source>
        <dbReference type="ARBA" id="ARBA00023043"/>
    </source>
</evidence>
<evidence type="ECO:0000256" key="3">
    <source>
        <dbReference type="SAM" id="MobiDB-lite"/>
    </source>
</evidence>
<comment type="caution">
    <text evidence="4">The sequence shown here is derived from an EMBL/GenBank/DDBJ whole genome shotgun (WGS) entry which is preliminary data.</text>
</comment>
<evidence type="ECO:0000313" key="5">
    <source>
        <dbReference type="Proteomes" id="UP001470230"/>
    </source>
</evidence>
<reference evidence="4 5" key="1">
    <citation type="submission" date="2024-04" db="EMBL/GenBank/DDBJ databases">
        <title>Tritrichomonas musculus Genome.</title>
        <authorList>
            <person name="Alves-Ferreira E."/>
            <person name="Grigg M."/>
            <person name="Lorenzi H."/>
            <person name="Galac M."/>
        </authorList>
    </citation>
    <scope>NUCLEOTIDE SEQUENCE [LARGE SCALE GENOMIC DNA]</scope>
    <source>
        <strain evidence="4 5">EAF2021</strain>
    </source>
</reference>
<dbReference type="PANTHER" id="PTHR24198:SF165">
    <property type="entry name" value="ANKYRIN REPEAT-CONTAINING PROTEIN-RELATED"/>
    <property type="match status" value="1"/>
</dbReference>
<keyword evidence="5" id="KW-1185">Reference proteome</keyword>
<organism evidence="4 5">
    <name type="scientific">Tritrichomonas musculus</name>
    <dbReference type="NCBI Taxonomy" id="1915356"/>
    <lineage>
        <taxon>Eukaryota</taxon>
        <taxon>Metamonada</taxon>
        <taxon>Parabasalia</taxon>
        <taxon>Tritrichomonadida</taxon>
        <taxon>Tritrichomonadidae</taxon>
        <taxon>Tritrichomonas</taxon>
    </lineage>
</organism>
<dbReference type="EMBL" id="JAPFFF010000013">
    <property type="protein sequence ID" value="KAK8872037.1"/>
    <property type="molecule type" value="Genomic_DNA"/>
</dbReference>
<name>A0ABR2J2B5_9EUKA</name>
<keyword evidence="1" id="KW-0677">Repeat</keyword>
<accession>A0ABR2J2B5</accession>
<dbReference type="Proteomes" id="UP001470230">
    <property type="component" value="Unassembled WGS sequence"/>
</dbReference>
<proteinExistence type="predicted"/>
<dbReference type="PANTHER" id="PTHR24198">
    <property type="entry name" value="ANKYRIN REPEAT AND PROTEIN KINASE DOMAIN-CONTAINING PROTEIN"/>
    <property type="match status" value="1"/>
</dbReference>
<dbReference type="SUPFAM" id="SSF48403">
    <property type="entry name" value="Ankyrin repeat"/>
    <property type="match status" value="2"/>
</dbReference>
<dbReference type="InterPro" id="IPR036770">
    <property type="entry name" value="Ankyrin_rpt-contain_sf"/>
</dbReference>
<dbReference type="Gene3D" id="1.25.40.20">
    <property type="entry name" value="Ankyrin repeat-containing domain"/>
    <property type="match status" value="3"/>
</dbReference>
<dbReference type="SMART" id="SM00248">
    <property type="entry name" value="ANK"/>
    <property type="match status" value="5"/>
</dbReference>
<feature type="compositionally biased region" description="Basic and acidic residues" evidence="3">
    <location>
        <begin position="395"/>
        <end position="414"/>
    </location>
</feature>
<sequence length="414" mass="48430">MKSHLWLMLHKKEKQIDLLINNPTFDERANLLDYAFYISDNEISKQLYSLKSLDVNFYYESHQTTLLKEVYYNNEEKVDLIINHPSFDKIKSHLTMAIMVSIKKNDINIFRKLLRVIDNNVNIYVTDYARLPLLTFALDQQSNEIVTEILESPNFNLDRDTIQSSFEKLCQLWQNKCSFDLMKKIVELDEKNHHFIDFTKLLSNGKSVFTSMIPYLNFDEIVKFLVDHGADPNIQDLDGLDSLSYAIKLNSAPFVLALINSNKIDLTKRILDQKTGVNKTYLHLAARLDEPRILLHLLEKKEMDVNAEDENGETPLMESCRFSRDKIIEALFQIDDLDYLHVNKNGENALEIVTKESKTQEKFTRKDYFQALLNQILLNENQNNIINEEEEEDDIKIRSTSSDHSDLDRYDDVD</sequence>
<dbReference type="InterPro" id="IPR002110">
    <property type="entry name" value="Ankyrin_rpt"/>
</dbReference>
<evidence type="ECO:0000256" key="1">
    <source>
        <dbReference type="ARBA" id="ARBA00022737"/>
    </source>
</evidence>
<dbReference type="Pfam" id="PF12796">
    <property type="entry name" value="Ank_2"/>
    <property type="match status" value="1"/>
</dbReference>
<feature type="region of interest" description="Disordered" evidence="3">
    <location>
        <begin position="389"/>
        <end position="414"/>
    </location>
</feature>
<evidence type="ECO:0000313" key="4">
    <source>
        <dbReference type="EMBL" id="KAK8872037.1"/>
    </source>
</evidence>